<feature type="domain" description="VOC" evidence="1">
    <location>
        <begin position="4"/>
        <end position="144"/>
    </location>
</feature>
<proteinExistence type="predicted"/>
<dbReference type="EMBL" id="FPBV01000001">
    <property type="protein sequence ID" value="SFU30895.1"/>
    <property type="molecule type" value="Genomic_DNA"/>
</dbReference>
<keyword evidence="3" id="KW-1185">Reference proteome</keyword>
<evidence type="ECO:0000313" key="3">
    <source>
        <dbReference type="Proteomes" id="UP000183508"/>
    </source>
</evidence>
<dbReference type="Pfam" id="PF13468">
    <property type="entry name" value="Glyoxalase_3"/>
    <property type="match status" value="1"/>
</dbReference>
<evidence type="ECO:0000259" key="1">
    <source>
        <dbReference type="PROSITE" id="PS51819"/>
    </source>
</evidence>
<dbReference type="PANTHER" id="PTHR40265">
    <property type="entry name" value="BLL2707 PROTEIN"/>
    <property type="match status" value="1"/>
</dbReference>
<dbReference type="InterPro" id="IPR025870">
    <property type="entry name" value="Glyoxalase-like_dom"/>
</dbReference>
<dbReference type="InterPro" id="IPR029068">
    <property type="entry name" value="Glyas_Bleomycin-R_OHBP_Dase"/>
</dbReference>
<reference evidence="3" key="1">
    <citation type="submission" date="2016-10" db="EMBL/GenBank/DDBJ databases">
        <authorList>
            <person name="Varghese N."/>
        </authorList>
    </citation>
    <scope>NUCLEOTIDE SEQUENCE [LARGE SCALE GENOMIC DNA]</scope>
    <source>
        <strain evidence="3">DSM 17980</strain>
    </source>
</reference>
<name>A0A1I7F466_9BACL</name>
<dbReference type="PANTHER" id="PTHR40265:SF1">
    <property type="entry name" value="GLYOXALASE-LIKE DOMAIN-CONTAINING PROTEIN"/>
    <property type="match status" value="1"/>
</dbReference>
<evidence type="ECO:0000313" key="2">
    <source>
        <dbReference type="EMBL" id="SFU30895.1"/>
    </source>
</evidence>
<dbReference type="Gene3D" id="3.10.180.10">
    <property type="entry name" value="2,3-Dihydroxybiphenyl 1,2-Dioxygenase, domain 1"/>
    <property type="match status" value="1"/>
</dbReference>
<dbReference type="STRING" id="392015.SAMN05421543_10150"/>
<accession>A0A1I7F466</accession>
<dbReference type="InterPro" id="IPR037523">
    <property type="entry name" value="VOC_core"/>
</dbReference>
<gene>
    <name evidence="2" type="ORF">SAMN05421543_10150</name>
</gene>
<protein>
    <submittedName>
        <fullName evidence="2">Glyoxalase-like domain-containing protein</fullName>
    </submittedName>
</protein>
<dbReference type="AlphaFoldDB" id="A0A1I7F466"/>
<dbReference type="SUPFAM" id="SSF54593">
    <property type="entry name" value="Glyoxalase/Bleomycin resistance protein/Dihydroxybiphenyl dioxygenase"/>
    <property type="match status" value="1"/>
</dbReference>
<dbReference type="Proteomes" id="UP000183508">
    <property type="component" value="Unassembled WGS sequence"/>
</dbReference>
<sequence length="277" mass="30729">MDLRFDHLIHAVSDPERARHAFADRFGWHTVAGGEHPGFATYNALAYFGLPYIEWVGVRKPEVAAERPFGRDVLRVLRAGEGPMQFAVRTNDIVGMADRWSRAGLVHEGPIEASRVRPDGVTLRWRMLFPAQEPGKLLLPFVIEWPAPDEVRLADLRQSGLSPDPAAAPRLRAVHAVVGDLARLRRSMDAYFPGVLEPCESSEQGRGVRWTCGEVTVFVWEPAEGALRRVLDTVGERPFLAEFERTAGVRTRTAADAARRLEAAGAPVHGLWVVTSE</sequence>
<dbReference type="PROSITE" id="PS51819">
    <property type="entry name" value="VOC"/>
    <property type="match status" value="1"/>
</dbReference>
<organism evidence="2 3">
    <name type="scientific">Alicyclobacillus macrosporangiidus</name>
    <dbReference type="NCBI Taxonomy" id="392015"/>
    <lineage>
        <taxon>Bacteria</taxon>
        <taxon>Bacillati</taxon>
        <taxon>Bacillota</taxon>
        <taxon>Bacilli</taxon>
        <taxon>Bacillales</taxon>
        <taxon>Alicyclobacillaceae</taxon>
        <taxon>Alicyclobacillus</taxon>
    </lineage>
</organism>
<dbReference type="RefSeq" id="WP_074948464.1">
    <property type="nucleotide sequence ID" value="NZ_FPBV01000001.1"/>
</dbReference>